<evidence type="ECO:0000313" key="1">
    <source>
        <dbReference type="EMBL" id="JAH05474.1"/>
    </source>
</evidence>
<reference evidence="1" key="2">
    <citation type="journal article" date="2015" name="Fish Shellfish Immunol.">
        <title>Early steps in the European eel (Anguilla anguilla)-Vibrio vulnificus interaction in the gills: Role of the RtxA13 toxin.</title>
        <authorList>
            <person name="Callol A."/>
            <person name="Pajuelo D."/>
            <person name="Ebbesson L."/>
            <person name="Teles M."/>
            <person name="MacKenzie S."/>
            <person name="Amaro C."/>
        </authorList>
    </citation>
    <scope>NUCLEOTIDE SEQUENCE</scope>
</reference>
<reference evidence="1" key="1">
    <citation type="submission" date="2014-11" db="EMBL/GenBank/DDBJ databases">
        <authorList>
            <person name="Amaro Gonzalez C."/>
        </authorList>
    </citation>
    <scope>NUCLEOTIDE SEQUENCE</scope>
</reference>
<name>A0A0E9PLT4_ANGAN</name>
<protein>
    <submittedName>
        <fullName evidence="1">Uncharacterized protein</fullName>
    </submittedName>
</protein>
<accession>A0A0E9PLT4</accession>
<organism evidence="1">
    <name type="scientific">Anguilla anguilla</name>
    <name type="common">European freshwater eel</name>
    <name type="synonym">Muraena anguilla</name>
    <dbReference type="NCBI Taxonomy" id="7936"/>
    <lineage>
        <taxon>Eukaryota</taxon>
        <taxon>Metazoa</taxon>
        <taxon>Chordata</taxon>
        <taxon>Craniata</taxon>
        <taxon>Vertebrata</taxon>
        <taxon>Euteleostomi</taxon>
        <taxon>Actinopterygii</taxon>
        <taxon>Neopterygii</taxon>
        <taxon>Teleostei</taxon>
        <taxon>Anguilliformes</taxon>
        <taxon>Anguillidae</taxon>
        <taxon>Anguilla</taxon>
    </lineage>
</organism>
<sequence length="18" mass="1977">MVTSAVECSLKNVLITRL</sequence>
<dbReference type="EMBL" id="GBXM01103103">
    <property type="protein sequence ID" value="JAH05474.1"/>
    <property type="molecule type" value="Transcribed_RNA"/>
</dbReference>
<proteinExistence type="predicted"/>
<dbReference type="AlphaFoldDB" id="A0A0E9PLT4"/>